<protein>
    <submittedName>
        <fullName evidence="13">WUSCHEL-related homeobox 3A-like</fullName>
    </submittedName>
</protein>
<keyword evidence="5 9" id="KW-0371">Homeobox</keyword>
<evidence type="ECO:0000313" key="13">
    <source>
        <dbReference type="RefSeq" id="XP_039129141.1"/>
    </source>
</evidence>
<comment type="similarity">
    <text evidence="8">Belongs to the WUS homeobox family.</text>
</comment>
<gene>
    <name evidence="13" type="primary">LOC120265337</name>
</gene>
<dbReference type="GO" id="GO:0003677">
    <property type="term" value="F:DNA binding"/>
    <property type="evidence" value="ECO:0007669"/>
    <property type="project" value="UniProtKB-UniRule"/>
</dbReference>
<keyword evidence="7 9" id="KW-0539">Nucleus</keyword>
<evidence type="ECO:0000256" key="2">
    <source>
        <dbReference type="ARBA" id="ARBA00022473"/>
    </source>
</evidence>
<dbReference type="CDD" id="cd00086">
    <property type="entry name" value="homeodomain"/>
    <property type="match status" value="1"/>
</dbReference>
<evidence type="ECO:0000256" key="6">
    <source>
        <dbReference type="ARBA" id="ARBA00023163"/>
    </source>
</evidence>
<dbReference type="InterPro" id="IPR009057">
    <property type="entry name" value="Homeodomain-like_sf"/>
</dbReference>
<dbReference type="InterPro" id="IPR001356">
    <property type="entry name" value="HD"/>
</dbReference>
<keyword evidence="3" id="KW-0805">Transcription regulation</keyword>
<evidence type="ECO:0000256" key="7">
    <source>
        <dbReference type="ARBA" id="ARBA00023242"/>
    </source>
</evidence>
<dbReference type="Pfam" id="PF00046">
    <property type="entry name" value="Homeodomain"/>
    <property type="match status" value="1"/>
</dbReference>
<dbReference type="GO" id="GO:0005634">
    <property type="term" value="C:nucleus"/>
    <property type="evidence" value="ECO:0007669"/>
    <property type="project" value="UniProtKB-SubCell"/>
</dbReference>
<evidence type="ECO:0000256" key="5">
    <source>
        <dbReference type="ARBA" id="ARBA00023155"/>
    </source>
</evidence>
<evidence type="ECO:0000313" key="12">
    <source>
        <dbReference type="Proteomes" id="UP001515500"/>
    </source>
</evidence>
<dbReference type="AlphaFoldDB" id="A0AB40BPB7"/>
<reference evidence="13" key="1">
    <citation type="submission" date="2025-08" db="UniProtKB">
        <authorList>
            <consortium name="RefSeq"/>
        </authorList>
    </citation>
    <scope>IDENTIFICATION</scope>
</reference>
<dbReference type="PANTHER" id="PTHR45940">
    <property type="entry name" value="WUSCHEL-RELATED HOMEOBOX 1-RELATED"/>
    <property type="match status" value="1"/>
</dbReference>
<keyword evidence="12" id="KW-1185">Reference proteome</keyword>
<dbReference type="SMART" id="SM00389">
    <property type="entry name" value="HOX"/>
    <property type="match status" value="1"/>
</dbReference>
<sequence>MPQTPSTRWCPTPEQKMELENMFISGLQRPDASQIQMITAYLSCYGKIEGKNVFYWFQNQRARERQKLRQRLAMQLVLPNLNFNNQLIHTFEEPPLHLQEGTQDADQAMNLLSKLDANGKNEVIGMESGIGTSYGYDVHPCSRPLITLDLFPCKSTGLRDECSPSSKNSSCSTYTDL</sequence>
<feature type="domain" description="Homeobox" evidence="11">
    <location>
        <begin position="2"/>
        <end position="67"/>
    </location>
</feature>
<dbReference type="GeneID" id="120265337"/>
<dbReference type="PANTHER" id="PTHR45940:SF42">
    <property type="entry name" value="WUSCHEL-RELATED HOMEOBOX 3"/>
    <property type="match status" value="1"/>
</dbReference>
<name>A0AB40BPB7_DIOCR</name>
<evidence type="ECO:0000256" key="3">
    <source>
        <dbReference type="ARBA" id="ARBA00023015"/>
    </source>
</evidence>
<dbReference type="GO" id="GO:0099402">
    <property type="term" value="P:plant organ development"/>
    <property type="evidence" value="ECO:0007669"/>
    <property type="project" value="InterPro"/>
</dbReference>
<evidence type="ECO:0000256" key="8">
    <source>
        <dbReference type="ARBA" id="ARBA00024040"/>
    </source>
</evidence>
<organism evidence="12 13">
    <name type="scientific">Dioscorea cayennensis subsp. rotundata</name>
    <name type="common">White Guinea yam</name>
    <name type="synonym">Dioscorea rotundata</name>
    <dbReference type="NCBI Taxonomy" id="55577"/>
    <lineage>
        <taxon>Eukaryota</taxon>
        <taxon>Viridiplantae</taxon>
        <taxon>Streptophyta</taxon>
        <taxon>Embryophyta</taxon>
        <taxon>Tracheophyta</taxon>
        <taxon>Spermatophyta</taxon>
        <taxon>Magnoliopsida</taxon>
        <taxon>Liliopsida</taxon>
        <taxon>Dioscoreales</taxon>
        <taxon>Dioscoreaceae</taxon>
        <taxon>Dioscorea</taxon>
    </lineage>
</organism>
<evidence type="ECO:0000259" key="11">
    <source>
        <dbReference type="PROSITE" id="PS50071"/>
    </source>
</evidence>
<feature type="DNA-binding region" description="Homeobox" evidence="9">
    <location>
        <begin position="4"/>
        <end position="68"/>
    </location>
</feature>
<evidence type="ECO:0000256" key="10">
    <source>
        <dbReference type="RuleBase" id="RU000682"/>
    </source>
</evidence>
<keyword evidence="6" id="KW-0804">Transcription</keyword>
<dbReference type="RefSeq" id="XP_039129141.1">
    <property type="nucleotide sequence ID" value="XM_039273207.1"/>
</dbReference>
<keyword evidence="4 9" id="KW-0238">DNA-binding</keyword>
<keyword evidence="2" id="KW-0217">Developmental protein</keyword>
<comment type="subcellular location">
    <subcellularLocation>
        <location evidence="1 9 10">Nucleus</location>
    </subcellularLocation>
</comment>
<dbReference type="Proteomes" id="UP001515500">
    <property type="component" value="Chromosome 7"/>
</dbReference>
<proteinExistence type="inferred from homology"/>
<dbReference type="Gene3D" id="1.10.10.60">
    <property type="entry name" value="Homeodomain-like"/>
    <property type="match status" value="1"/>
</dbReference>
<dbReference type="PROSITE" id="PS50071">
    <property type="entry name" value="HOMEOBOX_2"/>
    <property type="match status" value="1"/>
</dbReference>
<dbReference type="GO" id="GO:0003700">
    <property type="term" value="F:DNA-binding transcription factor activity"/>
    <property type="evidence" value="ECO:0007669"/>
    <property type="project" value="InterPro"/>
</dbReference>
<dbReference type="InterPro" id="IPR044555">
    <property type="entry name" value="WUSCHEL-like"/>
</dbReference>
<evidence type="ECO:0000256" key="4">
    <source>
        <dbReference type="ARBA" id="ARBA00023125"/>
    </source>
</evidence>
<dbReference type="SUPFAM" id="SSF46689">
    <property type="entry name" value="Homeodomain-like"/>
    <property type="match status" value="1"/>
</dbReference>
<evidence type="ECO:0000256" key="9">
    <source>
        <dbReference type="PROSITE-ProRule" id="PRU00108"/>
    </source>
</evidence>
<accession>A0AB40BPB7</accession>
<evidence type="ECO:0000256" key="1">
    <source>
        <dbReference type="ARBA" id="ARBA00004123"/>
    </source>
</evidence>